<protein>
    <submittedName>
        <fullName evidence="2">VOC family protein</fullName>
    </submittedName>
</protein>
<reference evidence="2 3" key="1">
    <citation type="submission" date="2023-05" db="EMBL/GenBank/DDBJ databases">
        <title>Corynebacterium suedekumii sp. nov. and Corynebacterium breve sp. nov. isolated from raw cow's milk.</title>
        <authorList>
            <person name="Baer M.K."/>
            <person name="Mehl L."/>
            <person name="Hellmuth R."/>
            <person name="Marke G."/>
            <person name="Lipski A."/>
        </authorList>
    </citation>
    <scope>NUCLEOTIDE SEQUENCE [LARGE SCALE GENOMIC DNA]</scope>
    <source>
        <strain evidence="2 3">LM112</strain>
    </source>
</reference>
<dbReference type="EMBL" id="CP126970">
    <property type="protein sequence ID" value="WIM70853.1"/>
    <property type="molecule type" value="Genomic_DNA"/>
</dbReference>
<dbReference type="InterPro" id="IPR004360">
    <property type="entry name" value="Glyas_Fos-R_dOase_dom"/>
</dbReference>
<dbReference type="InterPro" id="IPR028973">
    <property type="entry name" value="PhnB-like"/>
</dbReference>
<dbReference type="PANTHER" id="PTHR33990:SF1">
    <property type="entry name" value="PROTEIN YJDN"/>
    <property type="match status" value="1"/>
</dbReference>
<dbReference type="PANTHER" id="PTHR33990">
    <property type="entry name" value="PROTEIN YJDN-RELATED"/>
    <property type="match status" value="1"/>
</dbReference>
<sequence>MTTWMTPYLQFPGTAREAMTFYHSVFGGHLDLLTGAEFGIPDAGETIMHAHLTIDGGWSVLASDCEDTGGTGDGDPSRSLCIGSDVPAPAALEWFEALAADGGEVLMPLADQAWGSVYGQVRDRFGIRWMFNLAAG</sequence>
<feature type="domain" description="Glyoxalase/fosfomycin resistance/dioxygenase" evidence="1">
    <location>
        <begin position="11"/>
        <end position="131"/>
    </location>
</feature>
<name>A0ABY8VQB5_9CORY</name>
<gene>
    <name evidence="2" type="ORF">QP029_03245</name>
</gene>
<dbReference type="SUPFAM" id="SSF54593">
    <property type="entry name" value="Glyoxalase/Bleomycin resistance protein/Dihydroxybiphenyl dioxygenase"/>
    <property type="match status" value="1"/>
</dbReference>
<evidence type="ECO:0000259" key="1">
    <source>
        <dbReference type="Pfam" id="PF00903"/>
    </source>
</evidence>
<evidence type="ECO:0000313" key="3">
    <source>
        <dbReference type="Proteomes" id="UP001238805"/>
    </source>
</evidence>
<evidence type="ECO:0000313" key="2">
    <source>
        <dbReference type="EMBL" id="WIM70853.1"/>
    </source>
</evidence>
<dbReference type="Pfam" id="PF00903">
    <property type="entry name" value="Glyoxalase"/>
    <property type="match status" value="1"/>
</dbReference>
<dbReference type="RefSeq" id="WP_284875433.1">
    <property type="nucleotide sequence ID" value="NZ_CP126970.1"/>
</dbReference>
<dbReference type="InterPro" id="IPR029068">
    <property type="entry name" value="Glyas_Bleomycin-R_OHBP_Dase"/>
</dbReference>
<organism evidence="2 3">
    <name type="scientific">Corynebacterium suedekumii</name>
    <dbReference type="NCBI Taxonomy" id="3049801"/>
    <lineage>
        <taxon>Bacteria</taxon>
        <taxon>Bacillati</taxon>
        <taxon>Actinomycetota</taxon>
        <taxon>Actinomycetes</taxon>
        <taxon>Mycobacteriales</taxon>
        <taxon>Corynebacteriaceae</taxon>
        <taxon>Corynebacterium</taxon>
    </lineage>
</organism>
<dbReference type="CDD" id="cd06588">
    <property type="entry name" value="PhnB_like"/>
    <property type="match status" value="1"/>
</dbReference>
<dbReference type="Proteomes" id="UP001238805">
    <property type="component" value="Chromosome"/>
</dbReference>
<dbReference type="Gene3D" id="3.10.180.10">
    <property type="entry name" value="2,3-Dihydroxybiphenyl 1,2-Dioxygenase, domain 1"/>
    <property type="match status" value="1"/>
</dbReference>
<accession>A0ABY8VQB5</accession>
<proteinExistence type="predicted"/>
<keyword evidence="3" id="KW-1185">Reference proteome</keyword>